<dbReference type="GeneID" id="20087079"/>
<protein>
    <submittedName>
        <fullName evidence="1">Uncharacterized protein</fullName>
    </submittedName>
</protein>
<dbReference type="EMBL" id="KI913975">
    <property type="protein sequence ID" value="ETV96712.1"/>
    <property type="molecule type" value="Genomic_DNA"/>
</dbReference>
<reference evidence="1" key="1">
    <citation type="submission" date="2013-12" db="EMBL/GenBank/DDBJ databases">
        <title>The Genome Sequence of Aphanomyces invadans NJM9701.</title>
        <authorList>
            <consortium name="The Broad Institute Genomics Platform"/>
            <person name="Russ C."/>
            <person name="Tyler B."/>
            <person name="van West P."/>
            <person name="Dieguez-Uribeondo J."/>
            <person name="Young S.K."/>
            <person name="Zeng Q."/>
            <person name="Gargeya S."/>
            <person name="Fitzgerald M."/>
            <person name="Abouelleil A."/>
            <person name="Alvarado L."/>
            <person name="Chapman S.B."/>
            <person name="Gainer-Dewar J."/>
            <person name="Goldberg J."/>
            <person name="Griggs A."/>
            <person name="Gujja S."/>
            <person name="Hansen M."/>
            <person name="Howarth C."/>
            <person name="Imamovic A."/>
            <person name="Ireland A."/>
            <person name="Larimer J."/>
            <person name="McCowan C."/>
            <person name="Murphy C."/>
            <person name="Pearson M."/>
            <person name="Poon T.W."/>
            <person name="Priest M."/>
            <person name="Roberts A."/>
            <person name="Saif S."/>
            <person name="Shea T."/>
            <person name="Sykes S."/>
            <person name="Wortman J."/>
            <person name="Nusbaum C."/>
            <person name="Birren B."/>
        </authorList>
    </citation>
    <scope>NUCLEOTIDE SEQUENCE [LARGE SCALE GENOMIC DNA]</scope>
    <source>
        <strain evidence="1">NJM9701</strain>
    </source>
</reference>
<organism evidence="1">
    <name type="scientific">Aphanomyces invadans</name>
    <dbReference type="NCBI Taxonomy" id="157072"/>
    <lineage>
        <taxon>Eukaryota</taxon>
        <taxon>Sar</taxon>
        <taxon>Stramenopiles</taxon>
        <taxon>Oomycota</taxon>
        <taxon>Saprolegniomycetes</taxon>
        <taxon>Saprolegniales</taxon>
        <taxon>Verrucalvaceae</taxon>
        <taxon>Aphanomyces</taxon>
    </lineage>
</organism>
<gene>
    <name evidence="1" type="ORF">H310_10029</name>
</gene>
<dbReference type="VEuPathDB" id="FungiDB:H310_10029"/>
<accession>A0A024TTQ3</accession>
<proteinExistence type="predicted"/>
<sequence length="479" mass="53039">MNVSAVALADHVKDVFAGAADSVVLLCHRDSRRVGSPRCTRVLLLTQFFLQQPKAQCLAHQIPLQRAQTAHFALNHRAVVRFDREIRHEFARDARSVEHNLAAEAILGQVVPKSEQDDVVDNKNTRDIERKANTSGRCRAKVKAAEVVDVAPVDVLEAVADVPAAVVVVLDVVWHVEKQDGTDVQRRDAAKVEVFHHSALAAVRCKGQQMDGHLGDLDHANVEPQQPCAERQQLQRHAEVRAHHVVLVHFPDVLDGLVHVQDIAHDEKQHKDVAVVAEQIEPYRVAQVGVVLGKDHVDEFPGHCFNVLGDPLVPLDCLAASQVARKRDKDRNVLEDGPNRAVDAAAKHQAKVVRRVGHGEALGHHSSFGCIVILDRYVADAMAEGGQRRAPRAEALAVHTIPRDGKILGRRLVLDVDARGHLHVRLHPCRVEAQRDQVGHFSILRREVLGEVIRKRMGQGIPSYIRNTVVDDGQLDWHG</sequence>
<name>A0A024TTQ3_9STRA</name>
<evidence type="ECO:0000313" key="1">
    <source>
        <dbReference type="EMBL" id="ETV96712.1"/>
    </source>
</evidence>
<dbReference type="RefSeq" id="XP_008874489.1">
    <property type="nucleotide sequence ID" value="XM_008876267.1"/>
</dbReference>
<dbReference type="AlphaFoldDB" id="A0A024TTQ3"/>